<proteinExistence type="predicted"/>
<sequence>MPSITLKNIPETLHQRLRESAERNHRSINGEMLAALDQYVSQQRPNKAQLLTDIRTLRQETALYVTEEEIDRAKREGRP</sequence>
<comment type="caution">
    <text evidence="2">The sequence shown here is derived from an EMBL/GenBank/DDBJ whole genome shotgun (WGS) entry which is preliminary data.</text>
</comment>
<dbReference type="InterPro" id="IPR010985">
    <property type="entry name" value="Ribbon_hlx_hlx"/>
</dbReference>
<organism evidence="2 3">
    <name type="scientific">Candidatus Proximibacter danicus</name>
    <dbReference type="NCBI Taxonomy" id="2954365"/>
    <lineage>
        <taxon>Bacteria</taxon>
        <taxon>Pseudomonadati</taxon>
        <taxon>Pseudomonadota</taxon>
        <taxon>Betaproteobacteria</taxon>
        <taxon>Candidatus Proximibacter</taxon>
    </lineage>
</organism>
<reference evidence="2" key="1">
    <citation type="submission" date="2020-10" db="EMBL/GenBank/DDBJ databases">
        <title>Connecting structure to function with the recovery of over 1000 high-quality activated sludge metagenome-assembled genomes encoding full-length rRNA genes using long-read sequencing.</title>
        <authorList>
            <person name="Singleton C.M."/>
            <person name="Petriglieri F."/>
            <person name="Kristensen J.M."/>
            <person name="Kirkegaard R.H."/>
            <person name="Michaelsen T.Y."/>
            <person name="Andersen M.H."/>
            <person name="Karst S.M."/>
            <person name="Dueholm M.S."/>
            <person name="Nielsen P.H."/>
            <person name="Albertsen M."/>
        </authorList>
    </citation>
    <scope>NUCLEOTIDE SEQUENCE</scope>
    <source>
        <strain evidence="2">Hirt_18-Q3-R61-65_BATAC.395</strain>
    </source>
</reference>
<keyword evidence="2" id="KW-0238">DNA-binding</keyword>
<accession>A0A9D7JYA5</accession>
<dbReference type="Pfam" id="PF22513">
    <property type="entry name" value="FitA-like_RHH"/>
    <property type="match status" value="1"/>
</dbReference>
<feature type="domain" description="Antitoxin FitA-like ribbon-helix-helix" evidence="1">
    <location>
        <begin position="2"/>
        <end position="39"/>
    </location>
</feature>
<dbReference type="Gene3D" id="1.10.1220.10">
    <property type="entry name" value="Met repressor-like"/>
    <property type="match status" value="1"/>
</dbReference>
<protein>
    <submittedName>
        <fullName evidence="2">Arc family DNA-binding protein</fullName>
    </submittedName>
</protein>
<evidence type="ECO:0000259" key="1">
    <source>
        <dbReference type="Pfam" id="PF22513"/>
    </source>
</evidence>
<dbReference type="InterPro" id="IPR053853">
    <property type="entry name" value="FitA-like_RHH"/>
</dbReference>
<dbReference type="GO" id="GO:0006355">
    <property type="term" value="P:regulation of DNA-templated transcription"/>
    <property type="evidence" value="ECO:0007669"/>
    <property type="project" value="InterPro"/>
</dbReference>
<dbReference type="AlphaFoldDB" id="A0A9D7JYA5"/>
<dbReference type="Proteomes" id="UP000886689">
    <property type="component" value="Unassembled WGS sequence"/>
</dbReference>
<dbReference type="EMBL" id="JADJUC010000001">
    <property type="protein sequence ID" value="MBK8522903.1"/>
    <property type="molecule type" value="Genomic_DNA"/>
</dbReference>
<gene>
    <name evidence="2" type="ORF">IPL58_01490</name>
</gene>
<dbReference type="InterPro" id="IPR013321">
    <property type="entry name" value="Arc_rbn_hlx_hlx"/>
</dbReference>
<evidence type="ECO:0000313" key="3">
    <source>
        <dbReference type="Proteomes" id="UP000886689"/>
    </source>
</evidence>
<dbReference type="SUPFAM" id="SSF47598">
    <property type="entry name" value="Ribbon-helix-helix"/>
    <property type="match status" value="1"/>
</dbReference>
<evidence type="ECO:0000313" key="2">
    <source>
        <dbReference type="EMBL" id="MBK8522903.1"/>
    </source>
</evidence>
<dbReference type="GO" id="GO:0003677">
    <property type="term" value="F:DNA binding"/>
    <property type="evidence" value="ECO:0007669"/>
    <property type="project" value="UniProtKB-KW"/>
</dbReference>
<name>A0A9D7JYA5_9PROT</name>